<evidence type="ECO:0000313" key="2">
    <source>
        <dbReference type="Proteomes" id="UP000054785"/>
    </source>
</evidence>
<dbReference type="PATRIC" id="fig|45065.4.peg.1335"/>
<name>A0A0W0TUD1_9GAMM</name>
<dbReference type="OrthoDB" id="5660016at2"/>
<protein>
    <submittedName>
        <fullName evidence="1">Uncharacterized protein</fullName>
    </submittedName>
</protein>
<gene>
    <name evidence="1" type="ORF">Lgee_1236</name>
</gene>
<dbReference type="STRING" id="45065.Lgee_1236"/>
<evidence type="ECO:0000313" key="1">
    <source>
        <dbReference type="EMBL" id="KTC99298.1"/>
    </source>
</evidence>
<organism evidence="1 2">
    <name type="scientific">Legionella geestiana</name>
    <dbReference type="NCBI Taxonomy" id="45065"/>
    <lineage>
        <taxon>Bacteria</taxon>
        <taxon>Pseudomonadati</taxon>
        <taxon>Pseudomonadota</taxon>
        <taxon>Gammaproteobacteria</taxon>
        <taxon>Legionellales</taxon>
        <taxon>Legionellaceae</taxon>
        <taxon>Legionella</taxon>
    </lineage>
</organism>
<dbReference type="AlphaFoldDB" id="A0A0W0TUD1"/>
<keyword evidence="2" id="KW-1185">Reference proteome</keyword>
<dbReference type="RefSeq" id="WP_028386863.1">
    <property type="nucleotide sequence ID" value="NZ_CAAAHN010000032.1"/>
</dbReference>
<dbReference type="InterPro" id="IPR007922">
    <property type="entry name" value="DciA-like"/>
</dbReference>
<dbReference type="Pfam" id="PF05258">
    <property type="entry name" value="DciA"/>
    <property type="match status" value="1"/>
</dbReference>
<accession>A0A0W0TUD1</accession>
<dbReference type="EMBL" id="LNYC01000045">
    <property type="protein sequence ID" value="KTC99298.1"/>
    <property type="molecule type" value="Genomic_DNA"/>
</dbReference>
<dbReference type="Proteomes" id="UP000054785">
    <property type="component" value="Unassembled WGS sequence"/>
</dbReference>
<comment type="caution">
    <text evidence="1">The sequence shown here is derived from an EMBL/GenBank/DDBJ whole genome shotgun (WGS) entry which is preliminary data.</text>
</comment>
<reference evidence="1 2" key="1">
    <citation type="submission" date="2015-11" db="EMBL/GenBank/DDBJ databases">
        <title>Genomic analysis of 38 Legionella species identifies large and diverse effector repertoires.</title>
        <authorList>
            <person name="Burstein D."/>
            <person name="Amaro F."/>
            <person name="Zusman T."/>
            <person name="Lifshitz Z."/>
            <person name="Cohen O."/>
            <person name="Gilbert J.A."/>
            <person name="Pupko T."/>
            <person name="Shuman H.A."/>
            <person name="Segal G."/>
        </authorList>
    </citation>
    <scope>NUCLEOTIDE SEQUENCE [LARGE SCALE GENOMIC DNA]</scope>
    <source>
        <strain evidence="1 2">ATCC 49504</strain>
    </source>
</reference>
<proteinExistence type="predicted"/>
<sequence>MRPLLDCLNPLLRDLFQRADALKAQNAMLQRHLPESLRGHCRVASLHRGVMTLITDNATWATPLRYALPSLRDALRQHEKLYQLTSIQIRVEEPQPVSNVTKKMPSGLPEPAREALQSIAADCTHAPLRSALRRLAGKKEE</sequence>